<dbReference type="VEuPathDB" id="FungiDB:I302_03403"/>
<evidence type="ECO:0000313" key="2">
    <source>
        <dbReference type="EMBL" id="OCF25730.1"/>
    </source>
</evidence>
<dbReference type="EMBL" id="CP144541">
    <property type="protein sequence ID" value="WVW78080.1"/>
    <property type="molecule type" value="Genomic_DNA"/>
</dbReference>
<reference evidence="3" key="2">
    <citation type="submission" date="2013-07" db="EMBL/GenBank/DDBJ databases">
        <authorList>
            <consortium name="The Broad Institute Genome Sequencing Platform"/>
            <person name="Cuomo C."/>
            <person name="Litvintseva A."/>
            <person name="Chen Y."/>
            <person name="Heitman J."/>
            <person name="Sun S."/>
            <person name="Springer D."/>
            <person name="Dromer F."/>
            <person name="Young S.K."/>
            <person name="Zeng Q."/>
            <person name="Gargeya S."/>
            <person name="Fitzgerald M."/>
            <person name="Abouelleil A."/>
            <person name="Alvarado L."/>
            <person name="Berlin A.M."/>
            <person name="Chapman S.B."/>
            <person name="Dewar J."/>
            <person name="Goldberg J."/>
            <person name="Griggs A."/>
            <person name="Gujja S."/>
            <person name="Hansen M."/>
            <person name="Howarth C."/>
            <person name="Imamovic A."/>
            <person name="Larimer J."/>
            <person name="McCowan C."/>
            <person name="Murphy C."/>
            <person name="Pearson M."/>
            <person name="Priest M."/>
            <person name="Roberts A."/>
            <person name="Saif S."/>
            <person name="Shea T."/>
            <person name="Sykes S."/>
            <person name="Wortman J."/>
            <person name="Nusbaum C."/>
            <person name="Birren B."/>
        </authorList>
    </citation>
    <scope>NUCLEOTIDE SEQUENCE</scope>
    <source>
        <strain evidence="3">CBS 10118</strain>
    </source>
</reference>
<feature type="region of interest" description="Disordered" evidence="1">
    <location>
        <begin position="15"/>
        <end position="112"/>
    </location>
</feature>
<name>A0A1B9G409_9TREE</name>
<reference evidence="2" key="1">
    <citation type="submission" date="2013-07" db="EMBL/GenBank/DDBJ databases">
        <title>The Genome Sequence of Cryptococcus bestiolae CBS10118.</title>
        <authorList>
            <consortium name="The Broad Institute Genome Sequencing Platform"/>
            <person name="Cuomo C."/>
            <person name="Litvintseva A."/>
            <person name="Chen Y."/>
            <person name="Heitman J."/>
            <person name="Sun S."/>
            <person name="Springer D."/>
            <person name="Dromer F."/>
            <person name="Young S.K."/>
            <person name="Zeng Q."/>
            <person name="Gargeya S."/>
            <person name="Fitzgerald M."/>
            <person name="Abouelleil A."/>
            <person name="Alvarado L."/>
            <person name="Berlin A.M."/>
            <person name="Chapman S.B."/>
            <person name="Dewar J."/>
            <person name="Goldberg J."/>
            <person name="Griggs A."/>
            <person name="Gujja S."/>
            <person name="Hansen M."/>
            <person name="Howarth C."/>
            <person name="Imamovic A."/>
            <person name="Larimer J."/>
            <person name="McCowan C."/>
            <person name="Murphy C."/>
            <person name="Pearson M."/>
            <person name="Priest M."/>
            <person name="Roberts A."/>
            <person name="Saif S."/>
            <person name="Shea T."/>
            <person name="Sykes S."/>
            <person name="Wortman J."/>
            <person name="Nusbaum C."/>
            <person name="Birren B."/>
        </authorList>
    </citation>
    <scope>NUCLEOTIDE SEQUENCE [LARGE SCALE GENOMIC DNA]</scope>
    <source>
        <strain evidence="2">CBS 10118</strain>
    </source>
</reference>
<evidence type="ECO:0000313" key="3">
    <source>
        <dbReference type="EMBL" id="WVW78080.1"/>
    </source>
</evidence>
<feature type="compositionally biased region" description="Basic and acidic residues" evidence="1">
    <location>
        <begin position="89"/>
        <end position="103"/>
    </location>
</feature>
<reference evidence="3" key="4">
    <citation type="submission" date="2024-02" db="EMBL/GenBank/DDBJ databases">
        <title>Comparative genomics of Cryptococcus and Kwoniella reveals pathogenesis evolution and contrasting modes of karyotype evolution via chromosome fusion or intercentromeric recombination.</title>
        <authorList>
            <person name="Coelho M.A."/>
            <person name="David-Palma M."/>
            <person name="Shea T."/>
            <person name="Bowers K."/>
            <person name="McGinley-Smith S."/>
            <person name="Mohammad A.W."/>
            <person name="Gnirke A."/>
            <person name="Yurkov A.M."/>
            <person name="Nowrousian M."/>
            <person name="Sun S."/>
            <person name="Cuomo C.A."/>
            <person name="Heitman J."/>
        </authorList>
    </citation>
    <scope>NUCLEOTIDE SEQUENCE</scope>
    <source>
        <strain evidence="3">CBS 10118</strain>
    </source>
</reference>
<feature type="compositionally biased region" description="Polar residues" evidence="1">
    <location>
        <begin position="71"/>
        <end position="80"/>
    </location>
</feature>
<sequence>MSAQEEIRKLEASINSAQAISGSGKNQSDSTIDSGVNENVTSQFPGSTVQIGGSGRGENPIIPDEEGGEQSKLTGRQTHANDFEGSGGPEDKVREAEADRPGDQDVSGNVRS</sequence>
<dbReference type="Proteomes" id="UP000092730">
    <property type="component" value="Chromosome 1"/>
</dbReference>
<dbReference type="AlphaFoldDB" id="A0A1B9G409"/>
<accession>A0A1B9G409</accession>
<dbReference type="EMBL" id="KI894020">
    <property type="protein sequence ID" value="OCF25730.1"/>
    <property type="molecule type" value="Genomic_DNA"/>
</dbReference>
<gene>
    <name evidence="2" type="ORF">I302_03403</name>
    <name evidence="3" type="ORF">I302_100031</name>
</gene>
<dbReference type="STRING" id="1296100.A0A1B9G409"/>
<dbReference type="KEGG" id="kbi:30207802"/>
<dbReference type="RefSeq" id="XP_019046800.1">
    <property type="nucleotide sequence ID" value="XM_019190052.1"/>
</dbReference>
<evidence type="ECO:0000256" key="1">
    <source>
        <dbReference type="SAM" id="MobiDB-lite"/>
    </source>
</evidence>
<feature type="compositionally biased region" description="Polar residues" evidence="1">
    <location>
        <begin position="15"/>
        <end position="51"/>
    </location>
</feature>
<dbReference type="GeneID" id="30207802"/>
<organism evidence="2">
    <name type="scientific">Kwoniella bestiolae CBS 10118</name>
    <dbReference type="NCBI Taxonomy" id="1296100"/>
    <lineage>
        <taxon>Eukaryota</taxon>
        <taxon>Fungi</taxon>
        <taxon>Dikarya</taxon>
        <taxon>Basidiomycota</taxon>
        <taxon>Agaricomycotina</taxon>
        <taxon>Tremellomycetes</taxon>
        <taxon>Tremellales</taxon>
        <taxon>Cryptococcaceae</taxon>
        <taxon>Kwoniella</taxon>
    </lineage>
</organism>
<reference evidence="2" key="3">
    <citation type="submission" date="2014-01" db="EMBL/GenBank/DDBJ databases">
        <title>Evolution of pathogenesis and genome organization in the Tremellales.</title>
        <authorList>
            <person name="Cuomo C."/>
            <person name="Litvintseva A."/>
            <person name="Heitman J."/>
            <person name="Chen Y."/>
            <person name="Sun S."/>
            <person name="Springer D."/>
            <person name="Dromer F."/>
            <person name="Young S."/>
            <person name="Zeng Q."/>
            <person name="Chapman S."/>
            <person name="Gujja S."/>
            <person name="Saif S."/>
            <person name="Birren B."/>
        </authorList>
    </citation>
    <scope>NUCLEOTIDE SEQUENCE</scope>
    <source>
        <strain evidence="2">CBS 10118</strain>
    </source>
</reference>
<dbReference type="OrthoDB" id="3359339at2759"/>
<keyword evidence="4" id="KW-1185">Reference proteome</keyword>
<evidence type="ECO:0000313" key="4">
    <source>
        <dbReference type="Proteomes" id="UP000092730"/>
    </source>
</evidence>
<proteinExistence type="predicted"/>
<protein>
    <submittedName>
        <fullName evidence="2">Uncharacterized protein</fullName>
    </submittedName>
</protein>